<reference evidence="10" key="1">
    <citation type="submission" date="2021-02" db="EMBL/GenBank/DDBJ databases">
        <title>Skermanella TT6 skin isolate.</title>
        <authorList>
            <person name="Lee K."/>
            <person name="Ganzorig M."/>
        </authorList>
    </citation>
    <scope>NUCLEOTIDE SEQUENCE</scope>
    <source>
        <strain evidence="10">TT6</strain>
    </source>
</reference>
<dbReference type="InterPro" id="IPR027413">
    <property type="entry name" value="GROEL-like_equatorial_sf"/>
</dbReference>
<evidence type="ECO:0000256" key="5">
    <source>
        <dbReference type="ARBA" id="ARBA00023235"/>
    </source>
</evidence>
<evidence type="ECO:0000256" key="2">
    <source>
        <dbReference type="ARBA" id="ARBA00022741"/>
    </source>
</evidence>
<sequence length="545" mass="57941">MAAKEVKFSIDARNKMLRGVDILADAVKVTLGPKGRNVVLEKSFGAPRITKDGVTVAKDIELSDKFENMGAQMVREVASKTNDLAGDGTTTATVLAQAIVREGVKSVAAGMNPMDLKRGIDLAVEAVVNAVKSSSKKINTNAEIAQVGTISANGEREIGEMIARAMEKVGNEGVITVEEAKSLETELEVVEGMQFDRGYLSPYFVTNADKMQAELENPFILLHEKKLSGLQALLPVLEAVVQSSRPLVIVAEDVEGEALATLVVNKLRGGLKIAAVKAPGFGDRRKAMLEDMAILTGGQVISEDLGIKLENVTIDMLGTAKRVVITKENTTIVDGAGSKDDINARCTQIRQQIEETTSDYDREKLQERLAKLAGGVAVIRVGGATEVEVKERKDRVDDAMHATRAAVEEGIVAGGGVALLYATKALDAIKPANDDQRVGVEIIRRALQAPARQIAVNAGVDGSIVVGKLIEQTDTSFGYDAQTNQYGDMFQFGVIDPTKVVRTALQDAASVAGLLITTEAMVADKPEKKAPPAGMPGGGMGDMDF</sequence>
<feature type="binding site" evidence="6">
    <location>
        <begin position="87"/>
        <end position="91"/>
    </location>
    <ligand>
        <name>ATP</name>
        <dbReference type="ChEBI" id="CHEBI:30616"/>
    </ligand>
</feature>
<comment type="similarity">
    <text evidence="1 6 7">Belongs to the chaperonin (HSP60) family.</text>
</comment>
<dbReference type="PRINTS" id="PR00298">
    <property type="entry name" value="CHAPERONIN60"/>
</dbReference>
<dbReference type="SUPFAM" id="SSF54849">
    <property type="entry name" value="GroEL-intermediate domain like"/>
    <property type="match status" value="1"/>
</dbReference>
<dbReference type="InterPro" id="IPR001844">
    <property type="entry name" value="Cpn60/GroEL"/>
</dbReference>
<dbReference type="EC" id="5.6.1.7" evidence="6"/>
<dbReference type="HAMAP" id="MF_00600">
    <property type="entry name" value="CH60"/>
    <property type="match status" value="1"/>
</dbReference>
<comment type="function">
    <text evidence="6 8">Together with its co-chaperonin GroES, plays an essential role in assisting protein folding. The GroEL-GroES system forms a nano-cage that allows encapsulation of the non-native substrate proteins and provides a physical environment optimized to promote and accelerate protein folding.</text>
</comment>
<evidence type="ECO:0000256" key="6">
    <source>
        <dbReference type="HAMAP-Rule" id="MF_00600"/>
    </source>
</evidence>
<keyword evidence="2 6" id="KW-0547">Nucleotide-binding</keyword>
<dbReference type="Proteomes" id="UP000595197">
    <property type="component" value="Chromosome"/>
</dbReference>
<dbReference type="Gene3D" id="3.30.260.10">
    <property type="entry name" value="TCP-1-like chaperonin intermediate domain"/>
    <property type="match status" value="1"/>
</dbReference>
<dbReference type="Gene3D" id="1.10.560.10">
    <property type="entry name" value="GroEL-like equatorial domain"/>
    <property type="match status" value="1"/>
</dbReference>
<feature type="binding site" evidence="6">
    <location>
        <position position="496"/>
    </location>
    <ligand>
        <name>ATP</name>
        <dbReference type="ChEBI" id="CHEBI:30616"/>
    </ligand>
</feature>
<protein>
    <recommendedName>
        <fullName evidence="6">Chaperonin GroEL</fullName>
        <ecNumber evidence="6">5.6.1.7</ecNumber>
    </recommendedName>
    <alternativeName>
        <fullName evidence="6">60 kDa chaperonin</fullName>
    </alternativeName>
    <alternativeName>
        <fullName evidence="6">Chaperonin-60</fullName>
        <shortName evidence="6">Cpn60</shortName>
    </alternativeName>
</protein>
<keyword evidence="5 6" id="KW-0413">Isomerase</keyword>
<evidence type="ECO:0000313" key="10">
    <source>
        <dbReference type="EMBL" id="QQP87385.1"/>
    </source>
</evidence>
<feature type="compositionally biased region" description="Gly residues" evidence="9">
    <location>
        <begin position="535"/>
        <end position="545"/>
    </location>
</feature>
<dbReference type="PROSITE" id="PS00296">
    <property type="entry name" value="CHAPERONINS_CPN60"/>
    <property type="match status" value="1"/>
</dbReference>
<evidence type="ECO:0000256" key="7">
    <source>
        <dbReference type="RuleBase" id="RU000418"/>
    </source>
</evidence>
<dbReference type="SUPFAM" id="SSF48592">
    <property type="entry name" value="GroEL equatorial domain-like"/>
    <property type="match status" value="1"/>
</dbReference>
<feature type="region of interest" description="Disordered" evidence="9">
    <location>
        <begin position="525"/>
        <end position="545"/>
    </location>
</feature>
<dbReference type="NCBIfam" id="TIGR02348">
    <property type="entry name" value="GroEL"/>
    <property type="match status" value="1"/>
</dbReference>
<feature type="binding site" evidence="6">
    <location>
        <position position="415"/>
    </location>
    <ligand>
        <name>ATP</name>
        <dbReference type="ChEBI" id="CHEBI:30616"/>
    </ligand>
</feature>
<comment type="subcellular location">
    <subcellularLocation>
        <location evidence="6">Cytoplasm</location>
    </subcellularLocation>
</comment>
<evidence type="ECO:0000256" key="4">
    <source>
        <dbReference type="ARBA" id="ARBA00023186"/>
    </source>
</evidence>
<keyword evidence="6" id="KW-0963">Cytoplasm</keyword>
<dbReference type="NCBIfam" id="NF009487">
    <property type="entry name" value="PRK12849.1"/>
    <property type="match status" value="1"/>
</dbReference>
<dbReference type="InterPro" id="IPR027409">
    <property type="entry name" value="GroEL-like_apical_dom_sf"/>
</dbReference>
<dbReference type="NCBIfam" id="NF009489">
    <property type="entry name" value="PRK12851.1"/>
    <property type="match status" value="1"/>
</dbReference>
<dbReference type="InterPro" id="IPR018370">
    <property type="entry name" value="Chaperonin_Cpn60_CS"/>
</dbReference>
<organism evidence="10 11">
    <name type="scientific">Skermanella cutis</name>
    <dbReference type="NCBI Taxonomy" id="2775420"/>
    <lineage>
        <taxon>Bacteria</taxon>
        <taxon>Pseudomonadati</taxon>
        <taxon>Pseudomonadota</taxon>
        <taxon>Alphaproteobacteria</taxon>
        <taxon>Rhodospirillales</taxon>
        <taxon>Azospirillaceae</taxon>
        <taxon>Skermanella</taxon>
    </lineage>
</organism>
<dbReference type="Gene3D" id="3.50.7.10">
    <property type="entry name" value="GroEL"/>
    <property type="match status" value="1"/>
</dbReference>
<dbReference type="Pfam" id="PF00118">
    <property type="entry name" value="Cpn60_TCP1"/>
    <property type="match status" value="1"/>
</dbReference>
<evidence type="ECO:0000256" key="1">
    <source>
        <dbReference type="ARBA" id="ARBA00006607"/>
    </source>
</evidence>
<dbReference type="NCBIfam" id="NF009488">
    <property type="entry name" value="PRK12850.1"/>
    <property type="match status" value="1"/>
</dbReference>
<accession>A0ABX7AZ72</accession>
<comment type="caution">
    <text evidence="6">Lacks conserved residue(s) required for the propagation of feature annotation.</text>
</comment>
<dbReference type="EMBL" id="CP067420">
    <property type="protein sequence ID" value="QQP87385.1"/>
    <property type="molecule type" value="Genomic_DNA"/>
</dbReference>
<dbReference type="InterPro" id="IPR027410">
    <property type="entry name" value="TCP-1-like_intermed_sf"/>
</dbReference>
<dbReference type="PANTHER" id="PTHR45633">
    <property type="entry name" value="60 KDA HEAT SHOCK PROTEIN, MITOCHONDRIAL"/>
    <property type="match status" value="1"/>
</dbReference>
<evidence type="ECO:0000256" key="3">
    <source>
        <dbReference type="ARBA" id="ARBA00022840"/>
    </source>
</evidence>
<comment type="subunit">
    <text evidence="6 8">Forms a cylinder of 14 subunits composed of two heptameric rings stacked back-to-back. Interacts with the co-chaperonin GroES.</text>
</comment>
<feature type="binding site" evidence="6">
    <location>
        <begin position="30"/>
        <end position="33"/>
    </location>
    <ligand>
        <name>ATP</name>
        <dbReference type="ChEBI" id="CHEBI:30616"/>
    </ligand>
</feature>
<evidence type="ECO:0000256" key="8">
    <source>
        <dbReference type="RuleBase" id="RU000419"/>
    </source>
</evidence>
<proteinExistence type="inferred from homology"/>
<evidence type="ECO:0000313" key="11">
    <source>
        <dbReference type="Proteomes" id="UP000595197"/>
    </source>
</evidence>
<dbReference type="InterPro" id="IPR002423">
    <property type="entry name" value="Cpn60/GroEL/TCP-1"/>
</dbReference>
<dbReference type="SUPFAM" id="SSF52029">
    <property type="entry name" value="GroEL apical domain-like"/>
    <property type="match status" value="1"/>
</dbReference>
<feature type="binding site" evidence="6">
    <location>
        <position position="51"/>
    </location>
    <ligand>
        <name>ATP</name>
        <dbReference type="ChEBI" id="CHEBI:30616"/>
    </ligand>
</feature>
<evidence type="ECO:0000256" key="9">
    <source>
        <dbReference type="SAM" id="MobiDB-lite"/>
    </source>
</evidence>
<dbReference type="RefSeq" id="WP_201070263.1">
    <property type="nucleotide sequence ID" value="NZ_CP067420.1"/>
</dbReference>
<dbReference type="CDD" id="cd03344">
    <property type="entry name" value="GroEL"/>
    <property type="match status" value="1"/>
</dbReference>
<gene>
    <name evidence="6 10" type="primary">groL</name>
    <name evidence="6" type="synonym">groEL</name>
    <name evidence="10" type="ORF">IGS68_14780</name>
</gene>
<dbReference type="NCBIfam" id="NF000592">
    <property type="entry name" value="PRK00013.1"/>
    <property type="match status" value="1"/>
</dbReference>
<name>A0ABX7AZ72_9PROT</name>
<keyword evidence="3 6" id="KW-0067">ATP-binding</keyword>
<keyword evidence="11" id="KW-1185">Reference proteome</keyword>
<keyword evidence="4 6" id="KW-0143">Chaperone</keyword>